<accession>A0A3F2S3F3</accession>
<reference evidence="3 4" key="1">
    <citation type="submission" date="2018-07" db="EMBL/GenBank/DDBJ databases">
        <title>Genome sequencing of oomycete isolates from Chile give support for New Zealand origin for Phytophthora kernoviae and make available the first Nothophytophthora sp. genome.</title>
        <authorList>
            <person name="Studholme D.J."/>
            <person name="Sanfuentes E."/>
            <person name="Panda P."/>
            <person name="Hill R."/>
            <person name="Sambles C."/>
            <person name="Grant M."/>
            <person name="Williams N.M."/>
            <person name="Mcdougal R.L."/>
        </authorList>
    </citation>
    <scope>NUCLEOTIDE SEQUENCE [LARGE SCALE GENOMIC DNA]</scope>
    <source>
        <strain evidence="2">Chile6</strain>
        <strain evidence="1">Chile7</strain>
    </source>
</reference>
<dbReference type="EMBL" id="MBAD02002258">
    <property type="protein sequence ID" value="RLN48770.1"/>
    <property type="molecule type" value="Genomic_DNA"/>
</dbReference>
<proteinExistence type="predicted"/>
<dbReference type="OrthoDB" id="10532842at2759"/>
<comment type="caution">
    <text evidence="2">The sequence shown here is derived from an EMBL/GenBank/DDBJ whole genome shotgun (WGS) entry which is preliminary data.</text>
</comment>
<dbReference type="AlphaFoldDB" id="A0A3F2S3F3"/>
<evidence type="ECO:0000313" key="3">
    <source>
        <dbReference type="Proteomes" id="UP000277300"/>
    </source>
</evidence>
<evidence type="ECO:0000313" key="4">
    <source>
        <dbReference type="Proteomes" id="UP000284657"/>
    </source>
</evidence>
<protein>
    <submittedName>
        <fullName evidence="2">Uncharacterized protein</fullName>
    </submittedName>
</protein>
<name>A0A3F2S3F3_9STRA</name>
<evidence type="ECO:0000313" key="1">
    <source>
        <dbReference type="EMBL" id="RLN48770.1"/>
    </source>
</evidence>
<organism evidence="2 3">
    <name type="scientific">Phytophthora kernoviae</name>
    <dbReference type="NCBI Taxonomy" id="325452"/>
    <lineage>
        <taxon>Eukaryota</taxon>
        <taxon>Sar</taxon>
        <taxon>Stramenopiles</taxon>
        <taxon>Oomycota</taxon>
        <taxon>Peronosporomycetes</taxon>
        <taxon>Peronosporales</taxon>
        <taxon>Peronosporaceae</taxon>
        <taxon>Phytophthora</taxon>
    </lineage>
</organism>
<dbReference type="Proteomes" id="UP000277300">
    <property type="component" value="Unassembled WGS sequence"/>
</dbReference>
<sequence length="102" mass="11923">MNIAASVKAEFEPAYCHSYRNNVTPIAGWIYVHFTEVDLVNIPRRYQSTDFVRDELQLRAQQTDFTVMTARMRQHLVIIKPEPMDVDMGAYREQLNDSDDDL</sequence>
<evidence type="ECO:0000313" key="2">
    <source>
        <dbReference type="EMBL" id="RLN68755.1"/>
    </source>
</evidence>
<gene>
    <name evidence="1" type="ORF">BBJ29_009541</name>
    <name evidence="2" type="ORF">BBP00_00000856</name>
</gene>
<dbReference type="EMBL" id="MBDO02000010">
    <property type="protein sequence ID" value="RLN68755.1"/>
    <property type="molecule type" value="Genomic_DNA"/>
</dbReference>
<dbReference type="Proteomes" id="UP000284657">
    <property type="component" value="Unassembled WGS sequence"/>
</dbReference>